<evidence type="ECO:0000256" key="6">
    <source>
        <dbReference type="ARBA" id="ARBA00061136"/>
    </source>
</evidence>
<dbReference type="AlphaFoldDB" id="S9PZK9"/>
<dbReference type="InterPro" id="IPR044063">
    <property type="entry name" value="ZF_RING_GID"/>
</dbReference>
<keyword evidence="2" id="KW-0963">Cytoplasm</keyword>
<dbReference type="HOGENOM" id="CLU_020227_0_0_1"/>
<dbReference type="GO" id="GO:0016874">
    <property type="term" value="F:ligase activity"/>
    <property type="evidence" value="ECO:0007669"/>
    <property type="project" value="UniProtKB-KW"/>
</dbReference>
<dbReference type="RefSeq" id="XP_013015923.1">
    <property type="nucleotide sequence ID" value="XM_013160469.1"/>
</dbReference>
<dbReference type="GO" id="GO:0043161">
    <property type="term" value="P:proteasome-mediated ubiquitin-dependent protein catabolic process"/>
    <property type="evidence" value="ECO:0007669"/>
    <property type="project" value="InterPro"/>
</dbReference>
<dbReference type="PROSITE" id="PS51867">
    <property type="entry name" value="ZF_RING_GID"/>
    <property type="match status" value="1"/>
</dbReference>
<dbReference type="InterPro" id="IPR024964">
    <property type="entry name" value="CTLH/CRA"/>
</dbReference>
<dbReference type="Pfam" id="PF13445">
    <property type="entry name" value="zf-RING_UBOX"/>
    <property type="match status" value="1"/>
</dbReference>
<evidence type="ECO:0000256" key="9">
    <source>
        <dbReference type="PROSITE-ProRule" id="PRU01215"/>
    </source>
</evidence>
<feature type="domain" description="RING-Gid-type" evidence="10">
    <location>
        <begin position="345"/>
        <end position="388"/>
    </location>
</feature>
<dbReference type="SMART" id="SM00757">
    <property type="entry name" value="CRA"/>
    <property type="match status" value="1"/>
</dbReference>
<dbReference type="EMBL" id="KE503206">
    <property type="protein sequence ID" value="EPX74491.1"/>
    <property type="molecule type" value="Genomic_DNA"/>
</dbReference>
<keyword evidence="4 9" id="KW-0863">Zinc-finger</keyword>
<protein>
    <recommendedName>
        <fullName evidence="8">GID complex catalytic subunit 2</fullName>
    </recommendedName>
    <alternativeName>
        <fullName evidence="7">Glucose-induced degradation protein 2</fullName>
    </alternativeName>
</protein>
<evidence type="ECO:0000259" key="10">
    <source>
        <dbReference type="PROSITE" id="PS51867"/>
    </source>
</evidence>
<comment type="similarity">
    <text evidence="6">Belongs to the RMD5/GID2 family.</text>
</comment>
<evidence type="ECO:0000256" key="1">
    <source>
        <dbReference type="ARBA" id="ARBA00004496"/>
    </source>
</evidence>
<evidence type="ECO:0000256" key="2">
    <source>
        <dbReference type="ARBA" id="ARBA00022490"/>
    </source>
</evidence>
<dbReference type="GeneID" id="25030953"/>
<dbReference type="PANTHER" id="PTHR12170:SF3">
    <property type="entry name" value="GH10162P"/>
    <property type="match status" value="1"/>
</dbReference>
<evidence type="ECO:0000256" key="5">
    <source>
        <dbReference type="ARBA" id="ARBA00022833"/>
    </source>
</evidence>
<keyword evidence="11" id="KW-0436">Ligase</keyword>
<dbReference type="GO" id="GO:0008270">
    <property type="term" value="F:zinc ion binding"/>
    <property type="evidence" value="ECO:0007669"/>
    <property type="project" value="UniProtKB-KW"/>
</dbReference>
<sequence>MNFDEWQRVEETAIGDKCLQKMDELETILLATKEACITDPANVSKQLSSSCTKTEQVFDDMKKIEKKFNSSMNKFGKVLDRKFNFNLEDISLQSSFEDKKKELNTALALHFFRQGETEIAHSFCKEAGIEEPPNMVRAFTLLNTILQGIRQHDLQSAIDWALQCRGYLERKGSNLEFILRRHQLLNEYFQTKDVLAAIHYCRTYLTEFQEKHLKEIQKLIGALFFSSRRANLVSSKTNGFHDGLPREQYGIEQIANDVPEDYRKALRLDWKHLELIFVREFCAALGMSLDSPVDIVVNAGSIALPVLLKVSNIMKQKHTEWTSQNELPVEIHLPTNYHFHSVFTCPVSKEQATEENPPMMMACGHVIAQESLRQLSRNGSQHFKCPYCPNENDAESSTRVYF</sequence>
<proteinExistence type="inferred from homology"/>
<dbReference type="Gene3D" id="3.30.40.10">
    <property type="entry name" value="Zinc/RING finger domain, C3HC4 (zinc finger)"/>
    <property type="match status" value="1"/>
</dbReference>
<evidence type="ECO:0000256" key="8">
    <source>
        <dbReference type="ARBA" id="ARBA00080744"/>
    </source>
</evidence>
<dbReference type="Pfam" id="PF10607">
    <property type="entry name" value="CTLH"/>
    <property type="match status" value="1"/>
</dbReference>
<evidence type="ECO:0000256" key="4">
    <source>
        <dbReference type="ARBA" id="ARBA00022771"/>
    </source>
</evidence>
<organism evidence="11 12">
    <name type="scientific">Schizosaccharomyces octosporus (strain yFS286)</name>
    <name type="common">Fission yeast</name>
    <name type="synonym">Octosporomyces octosporus</name>
    <dbReference type="NCBI Taxonomy" id="483514"/>
    <lineage>
        <taxon>Eukaryota</taxon>
        <taxon>Fungi</taxon>
        <taxon>Dikarya</taxon>
        <taxon>Ascomycota</taxon>
        <taxon>Taphrinomycotina</taxon>
        <taxon>Schizosaccharomycetes</taxon>
        <taxon>Schizosaccharomycetales</taxon>
        <taxon>Schizosaccharomycetaceae</taxon>
        <taxon>Schizosaccharomyces</taxon>
    </lineage>
</organism>
<dbReference type="Proteomes" id="UP000016088">
    <property type="component" value="Unassembled WGS sequence"/>
</dbReference>
<dbReference type="GO" id="GO:0005634">
    <property type="term" value="C:nucleus"/>
    <property type="evidence" value="ECO:0007669"/>
    <property type="project" value="TreeGrafter"/>
</dbReference>
<gene>
    <name evidence="11" type="ORF">SOCG_01975</name>
</gene>
<feature type="zinc finger region" description="RING-Gid-type" evidence="9">
    <location>
        <begin position="345"/>
        <end position="388"/>
    </location>
</feature>
<dbReference type="InterPro" id="IPR037683">
    <property type="entry name" value="Rmd5_dRing"/>
</dbReference>
<dbReference type="CDD" id="cd16652">
    <property type="entry name" value="dRING_Rmd5p-like"/>
    <property type="match status" value="1"/>
</dbReference>
<evidence type="ECO:0000256" key="3">
    <source>
        <dbReference type="ARBA" id="ARBA00022723"/>
    </source>
</evidence>
<dbReference type="InterPro" id="IPR006594">
    <property type="entry name" value="LisH"/>
</dbReference>
<dbReference type="PANTHER" id="PTHR12170">
    <property type="entry name" value="MACROPHAGE ERYTHROBLAST ATTACHER-RELATED"/>
    <property type="match status" value="1"/>
</dbReference>
<evidence type="ECO:0000313" key="12">
    <source>
        <dbReference type="Proteomes" id="UP000016088"/>
    </source>
</evidence>
<dbReference type="InterPro" id="IPR027370">
    <property type="entry name" value="Znf-RING_euk"/>
</dbReference>
<reference evidence="11 12" key="1">
    <citation type="journal article" date="2011" name="Science">
        <title>Comparative functional genomics of the fission yeasts.</title>
        <authorList>
            <person name="Rhind N."/>
            <person name="Chen Z."/>
            <person name="Yassour M."/>
            <person name="Thompson D.A."/>
            <person name="Haas B.J."/>
            <person name="Habib N."/>
            <person name="Wapinski I."/>
            <person name="Roy S."/>
            <person name="Lin M.F."/>
            <person name="Heiman D.I."/>
            <person name="Young S.K."/>
            <person name="Furuya K."/>
            <person name="Guo Y."/>
            <person name="Pidoux A."/>
            <person name="Chen H.M."/>
            <person name="Robbertse B."/>
            <person name="Goldberg J.M."/>
            <person name="Aoki K."/>
            <person name="Bayne E.H."/>
            <person name="Berlin A.M."/>
            <person name="Desjardins C.A."/>
            <person name="Dobbs E."/>
            <person name="Dukaj L."/>
            <person name="Fan L."/>
            <person name="FitzGerald M.G."/>
            <person name="French C."/>
            <person name="Gujja S."/>
            <person name="Hansen K."/>
            <person name="Keifenheim D."/>
            <person name="Levin J.Z."/>
            <person name="Mosher R.A."/>
            <person name="Mueller C.A."/>
            <person name="Pfiffner J."/>
            <person name="Priest M."/>
            <person name="Russ C."/>
            <person name="Smialowska A."/>
            <person name="Swoboda P."/>
            <person name="Sykes S.M."/>
            <person name="Vaughn M."/>
            <person name="Vengrova S."/>
            <person name="Yoder R."/>
            <person name="Zeng Q."/>
            <person name="Allshire R."/>
            <person name="Baulcombe D."/>
            <person name="Birren B.W."/>
            <person name="Brown W."/>
            <person name="Ekwall K."/>
            <person name="Kellis M."/>
            <person name="Leatherwood J."/>
            <person name="Levin H."/>
            <person name="Margalit H."/>
            <person name="Martienssen R."/>
            <person name="Nieduszynski C.A."/>
            <person name="Spatafora J.W."/>
            <person name="Friedman N."/>
            <person name="Dalgaard J.Z."/>
            <person name="Baumann P."/>
            <person name="Niki H."/>
            <person name="Regev A."/>
            <person name="Nusbaum C."/>
        </authorList>
    </citation>
    <scope>NUCLEOTIDE SEQUENCE [LARGE SCALE GENOMIC DNA]</scope>
    <source>
        <strain evidence="12">yFS286</strain>
    </source>
</reference>
<name>S9PZK9_SCHOY</name>
<dbReference type="FunFam" id="3.30.40.10:FF:000143">
    <property type="entry name" value="Regulator of gluconeogenesis Rmd5"/>
    <property type="match status" value="1"/>
</dbReference>
<evidence type="ECO:0000313" key="11">
    <source>
        <dbReference type="EMBL" id="EPX74491.1"/>
    </source>
</evidence>
<comment type="subcellular location">
    <subcellularLocation>
        <location evidence="1">Cytoplasm</location>
    </subcellularLocation>
</comment>
<keyword evidence="12" id="KW-1185">Reference proteome</keyword>
<dbReference type="SUPFAM" id="SSF57850">
    <property type="entry name" value="RING/U-box"/>
    <property type="match status" value="1"/>
</dbReference>
<dbReference type="OrthoDB" id="1933281at2759"/>
<dbReference type="GO" id="GO:0005737">
    <property type="term" value="C:cytoplasm"/>
    <property type="evidence" value="ECO:0007669"/>
    <property type="project" value="UniProtKB-SubCell"/>
</dbReference>
<dbReference type="PROSITE" id="PS50896">
    <property type="entry name" value="LISH"/>
    <property type="match status" value="1"/>
</dbReference>
<evidence type="ECO:0000256" key="7">
    <source>
        <dbReference type="ARBA" id="ARBA00075398"/>
    </source>
</evidence>
<keyword evidence="3" id="KW-0479">Metal-binding</keyword>
<dbReference type="GO" id="GO:0034657">
    <property type="term" value="C:GID complex"/>
    <property type="evidence" value="ECO:0007669"/>
    <property type="project" value="TreeGrafter"/>
</dbReference>
<dbReference type="InterPro" id="IPR045098">
    <property type="entry name" value="Fyv10_fam"/>
</dbReference>
<accession>S9PZK9</accession>
<dbReference type="InterPro" id="IPR013144">
    <property type="entry name" value="CRA_dom"/>
</dbReference>
<keyword evidence="5" id="KW-0862">Zinc</keyword>
<dbReference type="GO" id="GO:0061630">
    <property type="term" value="F:ubiquitin protein ligase activity"/>
    <property type="evidence" value="ECO:0007669"/>
    <property type="project" value="InterPro"/>
</dbReference>
<dbReference type="eggNOG" id="KOG2817">
    <property type="taxonomic scope" value="Eukaryota"/>
</dbReference>
<dbReference type="InterPro" id="IPR013083">
    <property type="entry name" value="Znf_RING/FYVE/PHD"/>
</dbReference>
<dbReference type="VEuPathDB" id="FungiDB:SOCG_01975"/>
<dbReference type="OMA" id="LIRECKM"/>